<gene>
    <name evidence="9" type="ORF">Vretimale_18194</name>
</gene>
<feature type="transmembrane region" description="Helical" evidence="8">
    <location>
        <begin position="96"/>
        <end position="114"/>
    </location>
</feature>
<dbReference type="PANTHER" id="PTHR30574:SF1">
    <property type="entry name" value="SULPHUR TRANSPORT DOMAIN-CONTAINING PROTEIN"/>
    <property type="match status" value="1"/>
</dbReference>
<evidence type="ECO:0000256" key="6">
    <source>
        <dbReference type="ARBA" id="ARBA00022989"/>
    </source>
</evidence>
<feature type="transmembrane region" description="Helical" evidence="8">
    <location>
        <begin position="135"/>
        <end position="156"/>
    </location>
</feature>
<evidence type="ECO:0000256" key="8">
    <source>
        <dbReference type="SAM" id="Phobius"/>
    </source>
</evidence>
<feature type="transmembrane region" description="Helical" evidence="8">
    <location>
        <begin position="68"/>
        <end position="90"/>
    </location>
</feature>
<evidence type="ECO:0000256" key="1">
    <source>
        <dbReference type="ARBA" id="ARBA00004429"/>
    </source>
</evidence>
<organism evidence="9 10">
    <name type="scientific">Volvox reticuliferus</name>
    <dbReference type="NCBI Taxonomy" id="1737510"/>
    <lineage>
        <taxon>Eukaryota</taxon>
        <taxon>Viridiplantae</taxon>
        <taxon>Chlorophyta</taxon>
        <taxon>core chlorophytes</taxon>
        <taxon>Chlorophyceae</taxon>
        <taxon>CS clade</taxon>
        <taxon>Chlamydomonadales</taxon>
        <taxon>Volvocaceae</taxon>
        <taxon>Volvox</taxon>
    </lineage>
</organism>
<evidence type="ECO:0000256" key="3">
    <source>
        <dbReference type="ARBA" id="ARBA00022475"/>
    </source>
</evidence>
<dbReference type="Proteomes" id="UP000722791">
    <property type="component" value="Unassembled WGS sequence"/>
</dbReference>
<name>A0A8J4GXV9_9CHLO</name>
<evidence type="ECO:0000256" key="4">
    <source>
        <dbReference type="ARBA" id="ARBA00022519"/>
    </source>
</evidence>
<dbReference type="EMBL" id="BNCQ01000065">
    <property type="protein sequence ID" value="GIM15415.1"/>
    <property type="molecule type" value="Genomic_DNA"/>
</dbReference>
<keyword evidence="3" id="KW-1003">Cell membrane</keyword>
<dbReference type="GO" id="GO:0005886">
    <property type="term" value="C:plasma membrane"/>
    <property type="evidence" value="ECO:0007669"/>
    <property type="project" value="UniProtKB-SubCell"/>
</dbReference>
<evidence type="ECO:0000256" key="5">
    <source>
        <dbReference type="ARBA" id="ARBA00022692"/>
    </source>
</evidence>
<comment type="subcellular location">
    <subcellularLocation>
        <location evidence="1">Cell inner membrane</location>
        <topology evidence="1">Multi-pass membrane protein</topology>
    </subcellularLocation>
</comment>
<dbReference type="InterPro" id="IPR007272">
    <property type="entry name" value="Sulf_transp_TsuA/YedE"/>
</dbReference>
<evidence type="ECO:0000256" key="2">
    <source>
        <dbReference type="ARBA" id="ARBA00022448"/>
    </source>
</evidence>
<keyword evidence="5 8" id="KW-0812">Transmembrane</keyword>
<evidence type="ECO:0000313" key="10">
    <source>
        <dbReference type="Proteomes" id="UP000722791"/>
    </source>
</evidence>
<keyword evidence="6 8" id="KW-1133">Transmembrane helix</keyword>
<keyword evidence="4" id="KW-0997">Cell inner membrane</keyword>
<keyword evidence="7 8" id="KW-0472">Membrane</keyword>
<evidence type="ECO:0000313" key="9">
    <source>
        <dbReference type="EMBL" id="GIM15415.1"/>
    </source>
</evidence>
<sequence length="160" mass="16410">MATTLFRITAPKNRGIPISLLSDIFIQNRSPLQRRGYHAPTHGLHNDLHQVHLSPYSRSSKRMLTTRAVAEMTTAVSAAAAGAAAGGYTLLSFTPATAALGGVLLGIATAGKLLTTGRVLGISGAVKGLVAGDLASWRFAFLAGMALGSATLAAILPGAF</sequence>
<evidence type="ECO:0000256" key="7">
    <source>
        <dbReference type="ARBA" id="ARBA00023136"/>
    </source>
</evidence>
<protein>
    <submittedName>
        <fullName evidence="9">Uncharacterized protein</fullName>
    </submittedName>
</protein>
<dbReference type="PANTHER" id="PTHR30574">
    <property type="entry name" value="INNER MEMBRANE PROTEIN YEDE"/>
    <property type="match status" value="1"/>
</dbReference>
<accession>A0A8J4GXV9</accession>
<keyword evidence="2" id="KW-0813">Transport</keyword>
<comment type="caution">
    <text evidence="9">The sequence shown here is derived from an EMBL/GenBank/DDBJ whole genome shotgun (WGS) entry which is preliminary data.</text>
</comment>
<reference evidence="9" key="1">
    <citation type="journal article" date="2021" name="Proc. Natl. Acad. Sci. U.S.A.">
        <title>Three genomes in the algal genus Volvox reveal the fate of a haploid sex-determining region after a transition to homothallism.</title>
        <authorList>
            <person name="Yamamoto K."/>
            <person name="Hamaji T."/>
            <person name="Kawai-Toyooka H."/>
            <person name="Matsuzaki R."/>
            <person name="Takahashi F."/>
            <person name="Nishimura Y."/>
            <person name="Kawachi M."/>
            <person name="Noguchi H."/>
            <person name="Minakuchi Y."/>
            <person name="Umen J.G."/>
            <person name="Toyoda A."/>
            <person name="Nozaki H."/>
        </authorList>
    </citation>
    <scope>NUCLEOTIDE SEQUENCE</scope>
    <source>
        <strain evidence="9">NIES-3785</strain>
    </source>
</reference>
<dbReference type="AlphaFoldDB" id="A0A8J4GXV9"/>
<feature type="non-terminal residue" evidence="9">
    <location>
        <position position="1"/>
    </location>
</feature>
<proteinExistence type="predicted"/>